<dbReference type="OrthoDB" id="258511at2"/>
<sequence>METQFAAMLGAGVIAGFLAAMVLWTNAIRRCVGSQHPWAETLLPAVPRERPYWSPFDFLMAFGLSLVFTVLMQRVFASLGWISPFQAGESLPLKTLVSSLTAQAIGGIVAILATFGWLRLIRPDAARQLGLRFESGDVALGLRASLMLIPPVLLISTAVAYLVPYHHPVLESLEKSPSLGVFAILFVGTAIVAPLVEEFLFRVLLQGSLQSLADRGEANPYLDAAPDCWKPRSYWPIFVTSAFFALMHLGQGAAPVPLFFLSLGLGFLYRQSGRISLPLIVHVVLNGFTLCVQFVRFWVERL</sequence>
<keyword evidence="1" id="KW-0472">Membrane</keyword>
<name>A0A5C6DYU5_9BACT</name>
<dbReference type="Proteomes" id="UP000319143">
    <property type="component" value="Unassembled WGS sequence"/>
</dbReference>
<feature type="transmembrane region" description="Helical" evidence="1">
    <location>
        <begin position="242"/>
        <end position="269"/>
    </location>
</feature>
<dbReference type="InterPro" id="IPR003675">
    <property type="entry name" value="Rce1/LyrA-like_dom"/>
</dbReference>
<feature type="transmembrane region" description="Helical" evidence="1">
    <location>
        <begin position="6"/>
        <end position="24"/>
    </location>
</feature>
<protein>
    <submittedName>
        <fullName evidence="3">CAAX amino terminal protease self-immunity</fullName>
    </submittedName>
</protein>
<feature type="transmembrane region" description="Helical" evidence="1">
    <location>
        <begin position="275"/>
        <end position="299"/>
    </location>
</feature>
<keyword evidence="4" id="KW-1185">Reference proteome</keyword>
<proteinExistence type="predicted"/>
<reference evidence="3 4" key="1">
    <citation type="submission" date="2019-02" db="EMBL/GenBank/DDBJ databases">
        <title>Deep-cultivation of Planctomycetes and their phenomic and genomic characterization uncovers novel biology.</title>
        <authorList>
            <person name="Wiegand S."/>
            <person name="Jogler M."/>
            <person name="Boedeker C."/>
            <person name="Pinto D."/>
            <person name="Vollmers J."/>
            <person name="Rivas-Marin E."/>
            <person name="Kohn T."/>
            <person name="Peeters S.H."/>
            <person name="Heuer A."/>
            <person name="Rast P."/>
            <person name="Oberbeckmann S."/>
            <person name="Bunk B."/>
            <person name="Jeske O."/>
            <person name="Meyerdierks A."/>
            <person name="Storesund J.E."/>
            <person name="Kallscheuer N."/>
            <person name="Luecker S."/>
            <person name="Lage O.M."/>
            <person name="Pohl T."/>
            <person name="Merkel B.J."/>
            <person name="Hornburger P."/>
            <person name="Mueller R.-W."/>
            <person name="Bruemmer F."/>
            <person name="Labrenz M."/>
            <person name="Spormann A.M."/>
            <person name="Op Den Camp H."/>
            <person name="Overmann J."/>
            <person name="Amann R."/>
            <person name="Jetten M.S.M."/>
            <person name="Mascher T."/>
            <person name="Medema M.H."/>
            <person name="Devos D.P."/>
            <person name="Kaster A.-K."/>
            <person name="Ovreas L."/>
            <person name="Rohde M."/>
            <person name="Galperin M.Y."/>
            <person name="Jogler C."/>
        </authorList>
    </citation>
    <scope>NUCLEOTIDE SEQUENCE [LARGE SCALE GENOMIC DNA]</scope>
    <source>
        <strain evidence="3 4">Poly41</strain>
    </source>
</reference>
<dbReference type="GO" id="GO:0004175">
    <property type="term" value="F:endopeptidase activity"/>
    <property type="evidence" value="ECO:0007669"/>
    <property type="project" value="UniProtKB-ARBA"/>
</dbReference>
<feature type="transmembrane region" description="Helical" evidence="1">
    <location>
        <begin position="102"/>
        <end position="121"/>
    </location>
</feature>
<keyword evidence="1" id="KW-0812">Transmembrane</keyword>
<comment type="caution">
    <text evidence="3">The sequence shown here is derived from an EMBL/GenBank/DDBJ whole genome shotgun (WGS) entry which is preliminary data.</text>
</comment>
<evidence type="ECO:0000313" key="3">
    <source>
        <dbReference type="EMBL" id="TWU41818.1"/>
    </source>
</evidence>
<evidence type="ECO:0000256" key="1">
    <source>
        <dbReference type="SAM" id="Phobius"/>
    </source>
</evidence>
<dbReference type="RefSeq" id="WP_146523985.1">
    <property type="nucleotide sequence ID" value="NZ_SJPV01000001.1"/>
</dbReference>
<dbReference type="GO" id="GO:0080120">
    <property type="term" value="P:CAAX-box protein maturation"/>
    <property type="evidence" value="ECO:0007669"/>
    <property type="project" value="UniProtKB-ARBA"/>
</dbReference>
<evidence type="ECO:0000259" key="2">
    <source>
        <dbReference type="Pfam" id="PF02517"/>
    </source>
</evidence>
<organism evidence="3 4">
    <name type="scientific">Novipirellula artificiosorum</name>
    <dbReference type="NCBI Taxonomy" id="2528016"/>
    <lineage>
        <taxon>Bacteria</taxon>
        <taxon>Pseudomonadati</taxon>
        <taxon>Planctomycetota</taxon>
        <taxon>Planctomycetia</taxon>
        <taxon>Pirellulales</taxon>
        <taxon>Pirellulaceae</taxon>
        <taxon>Novipirellula</taxon>
    </lineage>
</organism>
<gene>
    <name evidence="3" type="ORF">Poly41_01100</name>
</gene>
<keyword evidence="1" id="KW-1133">Transmembrane helix</keyword>
<keyword evidence="3" id="KW-0645">Protease</keyword>
<evidence type="ECO:0000313" key="4">
    <source>
        <dbReference type="Proteomes" id="UP000319143"/>
    </source>
</evidence>
<keyword evidence="3" id="KW-0378">Hydrolase</keyword>
<dbReference type="EMBL" id="SJPV01000001">
    <property type="protein sequence ID" value="TWU41818.1"/>
    <property type="molecule type" value="Genomic_DNA"/>
</dbReference>
<dbReference type="GO" id="GO:0006508">
    <property type="term" value="P:proteolysis"/>
    <property type="evidence" value="ECO:0007669"/>
    <property type="project" value="UniProtKB-KW"/>
</dbReference>
<feature type="domain" description="CAAX prenyl protease 2/Lysostaphin resistance protein A-like" evidence="2">
    <location>
        <begin position="182"/>
        <end position="287"/>
    </location>
</feature>
<feature type="transmembrane region" description="Helical" evidence="1">
    <location>
        <begin position="142"/>
        <end position="163"/>
    </location>
</feature>
<accession>A0A5C6DYU5</accession>
<feature type="transmembrane region" description="Helical" evidence="1">
    <location>
        <begin position="183"/>
        <end position="205"/>
    </location>
</feature>
<dbReference type="AlphaFoldDB" id="A0A5C6DYU5"/>
<feature type="transmembrane region" description="Helical" evidence="1">
    <location>
        <begin position="58"/>
        <end position="82"/>
    </location>
</feature>
<dbReference type="Pfam" id="PF02517">
    <property type="entry name" value="Rce1-like"/>
    <property type="match status" value="1"/>
</dbReference>